<evidence type="ECO:0000259" key="2">
    <source>
        <dbReference type="PROSITE" id="PS50983"/>
    </source>
</evidence>
<reference evidence="4" key="1">
    <citation type="submission" date="2016-10" db="EMBL/GenBank/DDBJ databases">
        <authorList>
            <person name="Varghese N."/>
            <person name="Submissions S."/>
        </authorList>
    </citation>
    <scope>NUCLEOTIDE SEQUENCE [LARGE SCALE GENOMIC DNA]</scope>
    <source>
        <strain evidence="4">Gh-67</strain>
    </source>
</reference>
<dbReference type="STRING" id="551996.SAMN05192573_101569"/>
<keyword evidence="4" id="KW-1185">Reference proteome</keyword>
<evidence type="ECO:0000313" key="4">
    <source>
        <dbReference type="Proteomes" id="UP000199705"/>
    </source>
</evidence>
<dbReference type="PANTHER" id="PTHR30535">
    <property type="entry name" value="VITAMIN B12-BINDING PROTEIN"/>
    <property type="match status" value="1"/>
</dbReference>
<evidence type="ECO:0000256" key="1">
    <source>
        <dbReference type="ARBA" id="ARBA00022729"/>
    </source>
</evidence>
<dbReference type="AlphaFoldDB" id="A0A1G7PIQ3"/>
<dbReference type="InterPro" id="IPR050902">
    <property type="entry name" value="ABC_Transporter_SBP"/>
</dbReference>
<proteinExistence type="predicted"/>
<dbReference type="Pfam" id="PF01497">
    <property type="entry name" value="Peripla_BP_2"/>
    <property type="match status" value="1"/>
</dbReference>
<feature type="domain" description="Fe/B12 periplasmic-binding" evidence="2">
    <location>
        <begin position="20"/>
        <end position="262"/>
    </location>
</feature>
<dbReference type="NCBIfam" id="NF038402">
    <property type="entry name" value="TroA_like"/>
    <property type="match status" value="1"/>
</dbReference>
<dbReference type="EMBL" id="FNCG01000001">
    <property type="protein sequence ID" value="SDF85994.1"/>
    <property type="molecule type" value="Genomic_DNA"/>
</dbReference>
<dbReference type="PANTHER" id="PTHR30535:SF35">
    <property type="entry name" value="PERIPLASMIC BINDING PROTEIN"/>
    <property type="match status" value="1"/>
</dbReference>
<keyword evidence="1" id="KW-0732">Signal</keyword>
<sequence length="262" mass="29431">MPIFRDQLSRKVELSGIPKRIISIVPSQTELLFYLGLNVEVIGITKFCIHPADRFNSTTKVGGTKQLDVEKIRLLTPDLIIANKEENDRLQVEELMNICPVWISDIFDLESALQMIVCIGDMIGKPGQANVLCTEINGGFKGIKFSVTRLGVAYLIWRKPYMLAGRGTFIDSMLQTCGLNNVTEGERYPEIDANALVAANPDLLFLSSEPYPFAQKHIEEFRALLPNAKIVLVDGEMFSWYGSRLLYAPVYFKQLINGLVKN</sequence>
<dbReference type="RefSeq" id="WP_091162766.1">
    <property type="nucleotide sequence ID" value="NZ_CP071878.2"/>
</dbReference>
<organism evidence="3 4">
    <name type="scientific">Mucilaginibacter gossypii</name>
    <dbReference type="NCBI Taxonomy" id="551996"/>
    <lineage>
        <taxon>Bacteria</taxon>
        <taxon>Pseudomonadati</taxon>
        <taxon>Bacteroidota</taxon>
        <taxon>Sphingobacteriia</taxon>
        <taxon>Sphingobacteriales</taxon>
        <taxon>Sphingobacteriaceae</taxon>
        <taxon>Mucilaginibacter</taxon>
    </lineage>
</organism>
<gene>
    <name evidence="3" type="ORF">SAMN05192573_101569</name>
</gene>
<dbReference type="PROSITE" id="PS50983">
    <property type="entry name" value="FE_B12_PBP"/>
    <property type="match status" value="1"/>
</dbReference>
<dbReference type="SUPFAM" id="SSF53807">
    <property type="entry name" value="Helical backbone' metal receptor"/>
    <property type="match status" value="1"/>
</dbReference>
<dbReference type="Proteomes" id="UP000199705">
    <property type="component" value="Unassembled WGS sequence"/>
</dbReference>
<dbReference type="Gene3D" id="3.40.50.1980">
    <property type="entry name" value="Nitrogenase molybdenum iron protein domain"/>
    <property type="match status" value="2"/>
</dbReference>
<dbReference type="InterPro" id="IPR002491">
    <property type="entry name" value="ABC_transptr_periplasmic_BD"/>
</dbReference>
<dbReference type="InterPro" id="IPR054828">
    <property type="entry name" value="Vit_B12_bind_prot"/>
</dbReference>
<accession>A0A1G7PIQ3</accession>
<name>A0A1G7PIQ3_9SPHI</name>
<evidence type="ECO:0000313" key="3">
    <source>
        <dbReference type="EMBL" id="SDF85994.1"/>
    </source>
</evidence>
<protein>
    <submittedName>
        <fullName evidence="3">ABC-type Fe3+-hydroxamate transport system, substrate-binding protein</fullName>
    </submittedName>
</protein>